<dbReference type="InterPro" id="IPR001509">
    <property type="entry name" value="Epimerase_deHydtase"/>
</dbReference>
<dbReference type="InterPro" id="IPR036291">
    <property type="entry name" value="NAD(P)-bd_dom_sf"/>
</dbReference>
<dbReference type="KEGG" id="lwi:UE46_07710"/>
<dbReference type="EMBL" id="CP011102">
    <property type="protein sequence ID" value="AQY50938.1"/>
    <property type="molecule type" value="Genomic_DNA"/>
</dbReference>
<evidence type="ECO:0000313" key="3">
    <source>
        <dbReference type="Proteomes" id="UP000223060"/>
    </source>
</evidence>
<reference evidence="3" key="1">
    <citation type="submission" date="2015-03" db="EMBL/GenBank/DDBJ databases">
        <authorList>
            <person name="Ferrari E."/>
            <person name="Walter M.C."/>
            <person name="Huptas C."/>
            <person name="Scherer S."/>
            <person name="Mueller-Herbst S."/>
        </authorList>
    </citation>
    <scope>NUCLEOTIDE SEQUENCE [LARGE SCALE GENOMIC DNA]</scope>
    <source>
        <strain evidence="3">LWP01</strain>
    </source>
</reference>
<dbReference type="Pfam" id="PF01370">
    <property type="entry name" value="Epimerase"/>
    <property type="match status" value="1"/>
</dbReference>
<feature type="domain" description="NAD-dependent epimerase/dehydratase" evidence="1">
    <location>
        <begin position="4"/>
        <end position="195"/>
    </location>
</feature>
<gene>
    <name evidence="2" type="ORF">UE46_07710</name>
</gene>
<dbReference type="Proteomes" id="UP000223060">
    <property type="component" value="Chromosome"/>
</dbReference>
<evidence type="ECO:0000259" key="1">
    <source>
        <dbReference type="Pfam" id="PF01370"/>
    </source>
</evidence>
<dbReference type="SUPFAM" id="SSF51735">
    <property type="entry name" value="NAD(P)-binding Rossmann-fold domains"/>
    <property type="match status" value="1"/>
</dbReference>
<organism evidence="2 3">
    <name type="scientific">Listeria weihenstephanensis</name>
    <dbReference type="NCBI Taxonomy" id="1006155"/>
    <lineage>
        <taxon>Bacteria</taxon>
        <taxon>Bacillati</taxon>
        <taxon>Bacillota</taxon>
        <taxon>Bacilli</taxon>
        <taxon>Bacillales</taxon>
        <taxon>Listeriaceae</taxon>
        <taxon>Listeria</taxon>
    </lineage>
</organism>
<accession>A0A1S7FU14</accession>
<name>A0A1S7FU14_9LIST</name>
<evidence type="ECO:0000313" key="2">
    <source>
        <dbReference type="EMBL" id="AQY50938.1"/>
    </source>
</evidence>
<sequence>MKSVFILGGTGLIGHAATSAFLATEDYHVTTFSLPPVPEVGVLDLRARHHFGNINEMSDAEIVKLLKGQDIFIFAGGVNSHFMPKKPAKEFFFQVNVEPVVHLAQLARQAGVSKFILCTSFYNYFHALWPELQLTGIHPYIYASVEQEMRLLNENGNGLTTIALRLPYVVGLVPNRVSAWVNYARRLHKAEFPLYVNHHNEATGGSCYMTAKQVGQALVGAADDAVISKSYTLGWSNISNESFLMHASKALGADIQIKPMTFRELQAKARKEAHENELAGKEAGLEPVAYTELLTRALYIDPIEALDVLDYHADNVEQEIHNVFASLDNKKR</sequence>
<proteinExistence type="predicted"/>
<dbReference type="Gene3D" id="3.40.50.720">
    <property type="entry name" value="NAD(P)-binding Rossmann-like Domain"/>
    <property type="match status" value="1"/>
</dbReference>
<dbReference type="AlphaFoldDB" id="A0A1S7FU14"/>
<dbReference type="RefSeq" id="WP_036062123.1">
    <property type="nucleotide sequence ID" value="NZ_CP011102.1"/>
</dbReference>
<keyword evidence="3" id="KW-1185">Reference proteome</keyword>
<protein>
    <recommendedName>
        <fullName evidence="1">NAD-dependent epimerase/dehydratase domain-containing protein</fullName>
    </recommendedName>
</protein>